<dbReference type="Pfam" id="PF01070">
    <property type="entry name" value="FMN_dh"/>
    <property type="match status" value="1"/>
</dbReference>
<protein>
    <recommendedName>
        <fullName evidence="11">Isopentenyl-diphosphate delta-isomerase</fullName>
        <shortName evidence="11">IPP isomerase</shortName>
        <ecNumber evidence="11">5.3.3.2</ecNumber>
    </recommendedName>
    <alternativeName>
        <fullName evidence="11">Isopentenyl diphosphate:dimethylallyl diphosphate isomerase</fullName>
    </alternativeName>
    <alternativeName>
        <fullName evidence="11">Isopentenyl pyrophosphate isomerase</fullName>
    </alternativeName>
    <alternativeName>
        <fullName evidence="11">Type 2 isopentenyl diphosphate isomerase</fullName>
        <shortName evidence="11">IDI-2</shortName>
    </alternativeName>
</protein>
<accession>A0ABQ2CSS7</accession>
<keyword evidence="9 11" id="KW-0413">Isomerase</keyword>
<keyword evidence="14" id="KW-1185">Reference proteome</keyword>
<dbReference type="EC" id="5.3.3.2" evidence="11"/>
<feature type="binding site" evidence="11">
    <location>
        <begin position="68"/>
        <end position="70"/>
    </location>
    <ligand>
        <name>FMN</name>
        <dbReference type="ChEBI" id="CHEBI:58210"/>
    </ligand>
</feature>
<dbReference type="PIRSF" id="PIRSF003314">
    <property type="entry name" value="IPP_isomerase"/>
    <property type="match status" value="1"/>
</dbReference>
<evidence type="ECO:0000313" key="14">
    <source>
        <dbReference type="Proteomes" id="UP000633263"/>
    </source>
</evidence>
<evidence type="ECO:0000256" key="11">
    <source>
        <dbReference type="HAMAP-Rule" id="MF_00354"/>
    </source>
</evidence>
<dbReference type="SMART" id="SM01240">
    <property type="entry name" value="IMPDH"/>
    <property type="match status" value="1"/>
</dbReference>
<evidence type="ECO:0000256" key="5">
    <source>
        <dbReference type="ARBA" id="ARBA00022723"/>
    </source>
</evidence>
<comment type="caution">
    <text evidence="11">Lacks conserved residue(s) required for the propagation of feature annotation.</text>
</comment>
<feature type="binding site" evidence="11">
    <location>
        <position position="67"/>
    </location>
    <ligand>
        <name>FMN</name>
        <dbReference type="ChEBI" id="CHEBI:58210"/>
    </ligand>
</feature>
<comment type="cofactor">
    <cofactor evidence="11">
        <name>NADPH</name>
        <dbReference type="ChEBI" id="CHEBI:57783"/>
    </cofactor>
</comment>
<dbReference type="Gene3D" id="3.20.20.70">
    <property type="entry name" value="Aldolase class I"/>
    <property type="match status" value="1"/>
</dbReference>
<feature type="domain" description="FMN-dependent dehydrogenase" evidence="12">
    <location>
        <begin position="178"/>
        <end position="338"/>
    </location>
</feature>
<sequence length="351" mass="36558">MSDGDLVSRKNDHLDIVLDPHRTPSPSGNQFARYQLEHCALPELNLDAVDLSTRFLGRTLRAPLLISSMTGGAARAEGINRHLAEAAQALGIALAIGSQRVAVQSGIDHGLTRELRSLAPDVPLLANIGAAQLADGSGTDWARRTVEMIGADALIIHLNPLQEAVQGGGDRDWRRVLEAIGAVVQRCQVPVVVKEVGAGISAAVARSLVEVGVSVIDVAGAGGTSWAQVEAERALSEADRQVAMAFADWGIPTTQAIVQVRQALPATPLIASGGIRNGVDAAKAIRLGADMVGQAAAVLHSATRSTEAVIAHFEVLIRQLRIACFCTGSADLAALRRAPLSLDGVPLSGPA</sequence>
<evidence type="ECO:0000313" key="13">
    <source>
        <dbReference type="EMBL" id="GGJ05472.1"/>
    </source>
</evidence>
<feature type="binding site" evidence="11">
    <location>
        <position position="127"/>
    </location>
    <ligand>
        <name>FMN</name>
        <dbReference type="ChEBI" id="CHEBI:58210"/>
    </ligand>
</feature>
<feature type="binding site" evidence="11">
    <location>
        <position position="162"/>
    </location>
    <ligand>
        <name>substrate</name>
    </ligand>
</feature>
<feature type="binding site" evidence="11">
    <location>
        <begin position="295"/>
        <end position="296"/>
    </location>
    <ligand>
        <name>FMN</name>
        <dbReference type="ChEBI" id="CHEBI:58210"/>
    </ligand>
</feature>
<evidence type="ECO:0000256" key="10">
    <source>
        <dbReference type="ARBA" id="ARBA00025810"/>
    </source>
</evidence>
<dbReference type="PANTHER" id="PTHR43665:SF1">
    <property type="entry name" value="ISOPENTENYL-DIPHOSPHATE DELTA-ISOMERASE"/>
    <property type="match status" value="1"/>
</dbReference>
<comment type="cofactor">
    <cofactor evidence="1 11">
        <name>FMN</name>
        <dbReference type="ChEBI" id="CHEBI:58210"/>
    </cofactor>
</comment>
<keyword evidence="5 11" id="KW-0479">Metal-binding</keyword>
<dbReference type="CDD" id="cd02811">
    <property type="entry name" value="IDI-2_FMN"/>
    <property type="match status" value="1"/>
</dbReference>
<feature type="binding site" evidence="11">
    <location>
        <position position="163"/>
    </location>
    <ligand>
        <name>Mg(2+)</name>
        <dbReference type="ChEBI" id="CHEBI:18420"/>
    </ligand>
</feature>
<organism evidence="13 14">
    <name type="scientific">Halopseudomonas pertucinogena</name>
    <dbReference type="NCBI Taxonomy" id="86175"/>
    <lineage>
        <taxon>Bacteria</taxon>
        <taxon>Pseudomonadati</taxon>
        <taxon>Pseudomonadota</taxon>
        <taxon>Gammaproteobacteria</taxon>
        <taxon>Pseudomonadales</taxon>
        <taxon>Pseudomonadaceae</taxon>
        <taxon>Halopseudomonas</taxon>
    </lineage>
</organism>
<comment type="similarity">
    <text evidence="11">Belongs to the IPP isomerase type 2 family.</text>
</comment>
<comment type="subunit">
    <text evidence="10 11">Homooctamer. Dimer of tetramers.</text>
</comment>
<reference evidence="14" key="1">
    <citation type="journal article" date="2019" name="Int. J. Syst. Evol. Microbiol.">
        <title>The Global Catalogue of Microorganisms (GCM) 10K type strain sequencing project: providing services to taxonomists for standard genome sequencing and annotation.</title>
        <authorList>
            <consortium name="The Broad Institute Genomics Platform"/>
            <consortium name="The Broad Institute Genome Sequencing Center for Infectious Disease"/>
            <person name="Wu L."/>
            <person name="Ma J."/>
        </authorList>
    </citation>
    <scope>NUCLEOTIDE SEQUENCE [LARGE SCALE GENOMIC DNA]</scope>
    <source>
        <strain evidence="14">JCM 11590</strain>
    </source>
</reference>
<keyword evidence="7 11" id="KW-0521">NADP</keyword>
<dbReference type="RefSeq" id="WP_188636790.1">
    <property type="nucleotide sequence ID" value="NZ_BMNN01000005.1"/>
</dbReference>
<keyword evidence="3 11" id="KW-0285">Flavoprotein</keyword>
<dbReference type="InterPro" id="IPR011179">
    <property type="entry name" value="IPdP_isomerase"/>
</dbReference>
<keyword evidence="2 11" id="KW-0963">Cytoplasm</keyword>
<comment type="subcellular location">
    <subcellularLocation>
        <location evidence="11">Cytoplasm</location>
    </subcellularLocation>
</comment>
<evidence type="ECO:0000256" key="8">
    <source>
        <dbReference type="ARBA" id="ARBA00023229"/>
    </source>
</evidence>
<evidence type="ECO:0000259" key="12">
    <source>
        <dbReference type="Pfam" id="PF01070"/>
    </source>
</evidence>
<evidence type="ECO:0000256" key="4">
    <source>
        <dbReference type="ARBA" id="ARBA00022643"/>
    </source>
</evidence>
<feature type="binding site" evidence="11">
    <location>
        <begin position="9"/>
        <end position="10"/>
    </location>
    <ligand>
        <name>substrate</name>
    </ligand>
</feature>
<dbReference type="Proteomes" id="UP000633263">
    <property type="component" value="Unassembled WGS sequence"/>
</dbReference>
<feature type="binding site" evidence="11">
    <location>
        <begin position="274"/>
        <end position="276"/>
    </location>
    <ligand>
        <name>FMN</name>
        <dbReference type="ChEBI" id="CHEBI:58210"/>
    </ligand>
</feature>
<keyword evidence="4 11" id="KW-0288">FMN</keyword>
<comment type="function">
    <text evidence="11">Involved in the biosynthesis of isoprenoids. Catalyzes the 1,3-allylic rearrangement of the homoallylic substrate isopentenyl (IPP) to its allylic isomer, dimethylallyl diphosphate (DMAPP).</text>
</comment>
<evidence type="ECO:0000256" key="3">
    <source>
        <dbReference type="ARBA" id="ARBA00022630"/>
    </source>
</evidence>
<feature type="binding site" evidence="11">
    <location>
        <begin position="98"/>
        <end position="100"/>
    </location>
    <ligand>
        <name>substrate</name>
    </ligand>
</feature>
<comment type="cofactor">
    <cofactor evidence="11">
        <name>Mg(2+)</name>
        <dbReference type="ChEBI" id="CHEBI:18420"/>
    </cofactor>
</comment>
<dbReference type="NCBIfam" id="TIGR02151">
    <property type="entry name" value="IPP_isom_2"/>
    <property type="match status" value="1"/>
</dbReference>
<evidence type="ECO:0000256" key="6">
    <source>
        <dbReference type="ARBA" id="ARBA00022842"/>
    </source>
</evidence>
<feature type="binding site" evidence="11">
    <location>
        <position position="224"/>
    </location>
    <ligand>
        <name>FMN</name>
        <dbReference type="ChEBI" id="CHEBI:58210"/>
    </ligand>
</feature>
<evidence type="ECO:0000256" key="9">
    <source>
        <dbReference type="ARBA" id="ARBA00023235"/>
    </source>
</evidence>
<name>A0ABQ2CSS7_9GAMM</name>
<feature type="binding site" evidence="11">
    <location>
        <position position="194"/>
    </location>
    <ligand>
        <name>FMN</name>
        <dbReference type="ChEBI" id="CHEBI:58210"/>
    </ligand>
</feature>
<proteinExistence type="inferred from homology"/>
<dbReference type="InterPro" id="IPR000262">
    <property type="entry name" value="FMN-dep_DH"/>
</dbReference>
<comment type="catalytic activity">
    <reaction evidence="11">
        <text>isopentenyl diphosphate = dimethylallyl diphosphate</text>
        <dbReference type="Rhea" id="RHEA:23284"/>
        <dbReference type="ChEBI" id="CHEBI:57623"/>
        <dbReference type="ChEBI" id="CHEBI:128769"/>
        <dbReference type="EC" id="5.3.3.2"/>
    </reaction>
</comment>
<dbReference type="InterPro" id="IPR013785">
    <property type="entry name" value="Aldolase_TIM"/>
</dbReference>
<feature type="binding site" evidence="11">
    <location>
        <position position="98"/>
    </location>
    <ligand>
        <name>FMN</name>
        <dbReference type="ChEBI" id="CHEBI:58210"/>
    </ligand>
</feature>
<evidence type="ECO:0000256" key="2">
    <source>
        <dbReference type="ARBA" id="ARBA00022490"/>
    </source>
</evidence>
<dbReference type="PANTHER" id="PTHR43665">
    <property type="entry name" value="ISOPENTENYL-DIPHOSPHATE DELTA-ISOMERASE"/>
    <property type="match status" value="1"/>
</dbReference>
<keyword evidence="8 11" id="KW-0414">Isoprene biosynthesis</keyword>
<comment type="caution">
    <text evidence="13">The sequence shown here is derived from an EMBL/GenBank/DDBJ whole genome shotgun (WGS) entry which is preliminary data.</text>
</comment>
<evidence type="ECO:0000256" key="1">
    <source>
        <dbReference type="ARBA" id="ARBA00001917"/>
    </source>
</evidence>
<keyword evidence="6 11" id="KW-0460">Magnesium</keyword>
<dbReference type="SUPFAM" id="SSF51395">
    <property type="entry name" value="FMN-linked oxidoreductases"/>
    <property type="match status" value="1"/>
</dbReference>
<gene>
    <name evidence="11 13" type="primary">fni</name>
    <name evidence="13" type="ORF">GCM10009083_22930</name>
</gene>
<evidence type="ECO:0000256" key="7">
    <source>
        <dbReference type="ARBA" id="ARBA00022857"/>
    </source>
</evidence>
<dbReference type="HAMAP" id="MF_00354">
    <property type="entry name" value="Idi_2"/>
    <property type="match status" value="1"/>
</dbReference>
<dbReference type="EMBL" id="BMNN01000005">
    <property type="protein sequence ID" value="GGJ05472.1"/>
    <property type="molecule type" value="Genomic_DNA"/>
</dbReference>